<feature type="domain" description="Mechanosensitive ion channel MscS" evidence="9">
    <location>
        <begin position="646"/>
        <end position="712"/>
    </location>
</feature>
<dbReference type="InterPro" id="IPR011014">
    <property type="entry name" value="MscS_channel_TM-2"/>
</dbReference>
<organism evidence="12 13">
    <name type="scientific">Acetobacter thailandicus</name>
    <dbReference type="NCBI Taxonomy" id="1502842"/>
    <lineage>
        <taxon>Bacteria</taxon>
        <taxon>Pseudomonadati</taxon>
        <taxon>Pseudomonadota</taxon>
        <taxon>Alphaproteobacteria</taxon>
        <taxon>Acetobacterales</taxon>
        <taxon>Acetobacteraceae</taxon>
        <taxon>Acetobacter</taxon>
    </lineage>
</organism>
<dbReference type="EMBL" id="JAPIUZ010000001">
    <property type="protein sequence ID" value="MCX2562650.1"/>
    <property type="molecule type" value="Genomic_DNA"/>
</dbReference>
<feature type="chain" id="PRO_5046586005" evidence="8">
    <location>
        <begin position="32"/>
        <end position="814"/>
    </location>
</feature>
<protein>
    <submittedName>
        <fullName evidence="12">DUF3772 domain-containing protein</fullName>
    </submittedName>
</protein>
<reference evidence="12 13" key="1">
    <citation type="submission" date="2022-11" db="EMBL/GenBank/DDBJ databases">
        <title>Genome sequencing of Acetobacter type strain.</title>
        <authorList>
            <person name="Heo J."/>
            <person name="Lee D."/>
            <person name="Han B.-H."/>
            <person name="Hong S.-B."/>
            <person name="Kwon S.-W."/>
        </authorList>
    </citation>
    <scope>NUCLEOTIDE SEQUENCE [LARGE SCALE GENOMIC DNA]</scope>
    <source>
        <strain evidence="12 13">KACC 21253</strain>
    </source>
</reference>
<evidence type="ECO:0000259" key="11">
    <source>
        <dbReference type="Pfam" id="PF21082"/>
    </source>
</evidence>
<feature type="domain" description="DUF3772" evidence="10">
    <location>
        <begin position="163"/>
        <end position="219"/>
    </location>
</feature>
<keyword evidence="13" id="KW-1185">Reference proteome</keyword>
<proteinExistence type="inferred from homology"/>
<feature type="transmembrane region" description="Helical" evidence="7">
    <location>
        <begin position="273"/>
        <end position="292"/>
    </location>
</feature>
<dbReference type="InterPro" id="IPR023408">
    <property type="entry name" value="MscS_beta-dom_sf"/>
</dbReference>
<dbReference type="PANTHER" id="PTHR30347:SF9">
    <property type="entry name" value="MINICONDUCTANCE MECHANOSENSITIVE CHANNEL MSCM"/>
    <property type="match status" value="1"/>
</dbReference>
<dbReference type="SUPFAM" id="SSF50182">
    <property type="entry name" value="Sm-like ribonucleoproteins"/>
    <property type="match status" value="1"/>
</dbReference>
<feature type="transmembrane region" description="Helical" evidence="7">
    <location>
        <begin position="451"/>
        <end position="475"/>
    </location>
</feature>
<keyword evidence="3" id="KW-1003">Cell membrane</keyword>
<dbReference type="InterPro" id="IPR006685">
    <property type="entry name" value="MscS_channel_2nd"/>
</dbReference>
<evidence type="ECO:0000313" key="13">
    <source>
        <dbReference type="Proteomes" id="UP001301152"/>
    </source>
</evidence>
<feature type="transmembrane region" description="Helical" evidence="7">
    <location>
        <begin position="234"/>
        <end position="253"/>
    </location>
</feature>
<keyword evidence="4 7" id="KW-0812">Transmembrane</keyword>
<name>A0ABT3QBK7_9PROT</name>
<gene>
    <name evidence="12" type="ORF">OQ497_01525</name>
</gene>
<comment type="similarity">
    <text evidence="2">Belongs to the MscS (TC 1.A.23) family.</text>
</comment>
<dbReference type="SUPFAM" id="SSF82689">
    <property type="entry name" value="Mechanosensitive channel protein MscS (YggB), C-terminal domain"/>
    <property type="match status" value="1"/>
</dbReference>
<evidence type="ECO:0000259" key="10">
    <source>
        <dbReference type="Pfam" id="PF12607"/>
    </source>
</evidence>
<evidence type="ECO:0000256" key="8">
    <source>
        <dbReference type="SAM" id="SignalP"/>
    </source>
</evidence>
<dbReference type="SUPFAM" id="SSF82861">
    <property type="entry name" value="Mechanosensitive channel protein MscS (YggB), transmembrane region"/>
    <property type="match status" value="1"/>
</dbReference>
<evidence type="ECO:0000256" key="1">
    <source>
        <dbReference type="ARBA" id="ARBA00004651"/>
    </source>
</evidence>
<feature type="transmembrane region" description="Helical" evidence="7">
    <location>
        <begin position="424"/>
        <end position="445"/>
    </location>
</feature>
<keyword evidence="6 7" id="KW-0472">Membrane</keyword>
<dbReference type="InterPro" id="IPR049278">
    <property type="entry name" value="MS_channel_C"/>
</dbReference>
<evidence type="ECO:0000313" key="12">
    <source>
        <dbReference type="EMBL" id="MCX2562650.1"/>
    </source>
</evidence>
<dbReference type="Pfam" id="PF00924">
    <property type="entry name" value="MS_channel_2nd"/>
    <property type="match status" value="1"/>
</dbReference>
<dbReference type="Pfam" id="PF12607">
    <property type="entry name" value="DUF3772"/>
    <property type="match status" value="1"/>
</dbReference>
<evidence type="ECO:0000256" key="3">
    <source>
        <dbReference type="ARBA" id="ARBA00022475"/>
    </source>
</evidence>
<feature type="transmembrane region" description="Helical" evidence="7">
    <location>
        <begin position="561"/>
        <end position="580"/>
    </location>
</feature>
<evidence type="ECO:0000256" key="7">
    <source>
        <dbReference type="SAM" id="Phobius"/>
    </source>
</evidence>
<feature type="domain" description="Mechanosensitive ion channel MscS C-terminal" evidence="11">
    <location>
        <begin position="720"/>
        <end position="802"/>
    </location>
</feature>
<feature type="signal peptide" evidence="8">
    <location>
        <begin position="1"/>
        <end position="31"/>
    </location>
</feature>
<dbReference type="Proteomes" id="UP001301152">
    <property type="component" value="Unassembled WGS sequence"/>
</dbReference>
<dbReference type="Gene3D" id="3.30.70.100">
    <property type="match status" value="1"/>
</dbReference>
<feature type="transmembrane region" description="Helical" evidence="7">
    <location>
        <begin position="601"/>
        <end position="621"/>
    </location>
</feature>
<feature type="transmembrane region" description="Helical" evidence="7">
    <location>
        <begin position="356"/>
        <end position="374"/>
    </location>
</feature>
<dbReference type="Gene3D" id="1.10.287.1260">
    <property type="match status" value="1"/>
</dbReference>
<keyword evidence="8" id="KW-0732">Signal</keyword>
<dbReference type="RefSeq" id="WP_173559433.1">
    <property type="nucleotide sequence ID" value="NZ_JAPIUZ010000001.1"/>
</dbReference>
<feature type="transmembrane region" description="Helical" evidence="7">
    <location>
        <begin position="499"/>
        <end position="523"/>
    </location>
</feature>
<dbReference type="Pfam" id="PF21082">
    <property type="entry name" value="MS_channel_3rd"/>
    <property type="match status" value="1"/>
</dbReference>
<comment type="subcellular location">
    <subcellularLocation>
        <location evidence="1">Cell membrane</location>
        <topology evidence="1">Multi-pass membrane protein</topology>
    </subcellularLocation>
</comment>
<sequence>MAFIPTRALSALFTALFIGICSLTTLPAAWAAAEDTQQNQSEITNPTTPLISGISVIAPDSTLDAMGAELHSVYESSTKNYTKTESTVAYAALLKRASAIATQADGLLAKIKPYNTIYQNFLNILGKAPEKGDTSESPSVTAQRKALSAKQRDISERMTRLRLYQLEAQQLVDELRQHGSAIQQATLTQRFPTPLGITFWSQLVDAAGNNTGRLSRLAQESGAVLSASLKGQRALLTLGSFALSALLLTGWLFSRRGIRSLVSRVLPAGRIRAIVATVTCSILTAIIWRFSFDIAWAGISFNNNALQEDLSVLAGMIAIQIPICGFVTELGFNLLSRDEKWRIISLSDTLAKNLRLFPFWFAVALAIRGILRFIDTKSGLSSMSIQFCDALYVLSVSPLLFAVPRQLRLSTGEGKEIHSSLAPLLQTLASSVSIVCWIAVFLGYIPLAYSIITWISGMAVTTTALVLFAMLVIALGDTIFPSSAPVGSRLVQLGLPARLVDQACVVIPGIICVFLVIMGFAVATAGATFDPSQIISRIAYIFNGADTSTSGEGGFHISLDAIILCILLFILGSYAIKILTTWFRERYFPKTSLDIGAQSSILSIITYSSWILIGLTAASTLGVTMKSMTWVVSALSVGIGFGLQSIVQNFVSGIILMAERPVSIGDVVEIAGSRGVITRISVRSTNIALSDKSTLIVPNSQFITTAVRNATRSEKPGVFTTVLQLPFASDLERAMQVMIEALAASKNVDPTYPPTATITNIADGSALLTGTARANDVSSTTTIRSEALFDIWQAFQENNIPISIPNSLAPFPDK</sequence>
<keyword evidence="5 7" id="KW-1133">Transmembrane helix</keyword>
<dbReference type="Gene3D" id="2.30.30.60">
    <property type="match status" value="1"/>
</dbReference>
<evidence type="ECO:0000256" key="5">
    <source>
        <dbReference type="ARBA" id="ARBA00022989"/>
    </source>
</evidence>
<dbReference type="InterPro" id="IPR052702">
    <property type="entry name" value="MscS-like_channel"/>
</dbReference>
<dbReference type="PANTHER" id="PTHR30347">
    <property type="entry name" value="POTASSIUM CHANNEL RELATED"/>
    <property type="match status" value="1"/>
</dbReference>
<feature type="transmembrane region" description="Helical" evidence="7">
    <location>
        <begin position="312"/>
        <end position="335"/>
    </location>
</feature>
<feature type="transmembrane region" description="Helical" evidence="7">
    <location>
        <begin position="627"/>
        <end position="647"/>
    </location>
</feature>
<evidence type="ECO:0000256" key="6">
    <source>
        <dbReference type="ARBA" id="ARBA00023136"/>
    </source>
</evidence>
<dbReference type="InterPro" id="IPR011066">
    <property type="entry name" value="MscS_channel_C_sf"/>
</dbReference>
<comment type="caution">
    <text evidence="12">The sequence shown here is derived from an EMBL/GenBank/DDBJ whole genome shotgun (WGS) entry which is preliminary data.</text>
</comment>
<evidence type="ECO:0000259" key="9">
    <source>
        <dbReference type="Pfam" id="PF00924"/>
    </source>
</evidence>
<dbReference type="InterPro" id="IPR022249">
    <property type="entry name" value="DUF3772"/>
</dbReference>
<accession>A0ABT3QBK7</accession>
<evidence type="ECO:0000256" key="4">
    <source>
        <dbReference type="ARBA" id="ARBA00022692"/>
    </source>
</evidence>
<dbReference type="InterPro" id="IPR010920">
    <property type="entry name" value="LSM_dom_sf"/>
</dbReference>
<evidence type="ECO:0000256" key="2">
    <source>
        <dbReference type="ARBA" id="ARBA00008017"/>
    </source>
</evidence>